<evidence type="ECO:0008006" key="4">
    <source>
        <dbReference type="Google" id="ProtNLM"/>
    </source>
</evidence>
<dbReference type="EMBL" id="HG721759">
    <property type="protein sequence ID" value="CDJ60339.1"/>
    <property type="molecule type" value="Genomic_DNA"/>
</dbReference>
<evidence type="ECO:0000256" key="1">
    <source>
        <dbReference type="SAM" id="MobiDB-lite"/>
    </source>
</evidence>
<feature type="compositionally biased region" description="Low complexity" evidence="1">
    <location>
        <begin position="238"/>
        <end position="256"/>
    </location>
</feature>
<feature type="compositionally biased region" description="Low complexity" evidence="1">
    <location>
        <begin position="146"/>
        <end position="175"/>
    </location>
</feature>
<dbReference type="VEuPathDB" id="ToxoDB:EMWEY_00029580"/>
<keyword evidence="3" id="KW-1185">Reference proteome</keyword>
<dbReference type="AlphaFoldDB" id="U6MCZ7"/>
<feature type="region of interest" description="Disordered" evidence="1">
    <location>
        <begin position="122"/>
        <end position="277"/>
    </location>
</feature>
<reference evidence="2" key="1">
    <citation type="submission" date="2013-10" db="EMBL/GenBank/DDBJ databases">
        <title>Genomic analysis of the causative agents of coccidiosis in chickens.</title>
        <authorList>
            <person name="Reid A.J."/>
            <person name="Blake D."/>
            <person name="Billington K."/>
            <person name="Browne H."/>
            <person name="Dunn M."/>
            <person name="Hung S."/>
            <person name="Kawahara F."/>
            <person name="Miranda-Saavedra D."/>
            <person name="Mourier T."/>
            <person name="Nagra H."/>
            <person name="Otto T.D."/>
            <person name="Rawlings N."/>
            <person name="Sanchez A."/>
            <person name="Sanders M."/>
            <person name="Subramaniam C."/>
            <person name="Tay Y."/>
            <person name="Dear P."/>
            <person name="Doerig C."/>
            <person name="Gruber A."/>
            <person name="Parkinson J."/>
            <person name="Shirley M."/>
            <person name="Wan K.L."/>
            <person name="Berriman M."/>
            <person name="Tomley F."/>
            <person name="Pain A."/>
        </authorList>
    </citation>
    <scope>NUCLEOTIDE SEQUENCE [LARGE SCALE GENOMIC DNA]</scope>
    <source>
        <strain evidence="2">Weybridge</strain>
    </source>
</reference>
<proteinExistence type="predicted"/>
<organism evidence="2 3">
    <name type="scientific">Eimeria maxima</name>
    <name type="common">Coccidian parasite</name>
    <dbReference type="NCBI Taxonomy" id="5804"/>
    <lineage>
        <taxon>Eukaryota</taxon>
        <taxon>Sar</taxon>
        <taxon>Alveolata</taxon>
        <taxon>Apicomplexa</taxon>
        <taxon>Conoidasida</taxon>
        <taxon>Coccidia</taxon>
        <taxon>Eucoccidiorida</taxon>
        <taxon>Eimeriorina</taxon>
        <taxon>Eimeriidae</taxon>
        <taxon>Eimeria</taxon>
    </lineage>
</organism>
<feature type="compositionally biased region" description="Low complexity" evidence="1">
    <location>
        <begin position="122"/>
        <end position="136"/>
    </location>
</feature>
<name>U6MCZ7_EIMMA</name>
<reference evidence="2" key="2">
    <citation type="submission" date="2013-10" db="EMBL/GenBank/DDBJ databases">
        <authorList>
            <person name="Aslett M."/>
        </authorList>
    </citation>
    <scope>NUCLEOTIDE SEQUENCE [LARGE SCALE GENOMIC DNA]</scope>
    <source>
        <strain evidence="2">Weybridge</strain>
    </source>
</reference>
<dbReference type="OMA" id="GGGWFWQ"/>
<dbReference type="RefSeq" id="XP_013336989.1">
    <property type="nucleotide sequence ID" value="XM_013481535.1"/>
</dbReference>
<feature type="compositionally biased region" description="Gly residues" evidence="1">
    <location>
        <begin position="221"/>
        <end position="237"/>
    </location>
</feature>
<dbReference type="OrthoDB" id="347461at2759"/>
<dbReference type="GeneID" id="25336944"/>
<sequence length="277" mass="29716">MDSILSSIADAPISAVAKRRAYELVLKIVNNIVQAARSHDPNLPKFKWVKAQSGSPLRERVLNVSPLFLQLLESLGFRLRIGRPPHVQTGNPQEYIVLEGTLDLDALASNAQLIEAVISSFSGDDSSGPSGVSGSPLPTAGRQSREGSSVVGGSSASPPRQQISGPSSSSSSSSSRRPDPDAELEAIRQEQQERYRQRGLGGSSAARPSSTRGEGDTGQEDSGGGWFWQKFGWGGNSNNGNDDNNNNNRGRSTSSRRPPPSNRMMTLRDLPKPQRRG</sequence>
<gene>
    <name evidence="2" type="ORF">EMWEY_00029580</name>
</gene>
<dbReference type="Proteomes" id="UP000030763">
    <property type="component" value="Unassembled WGS sequence"/>
</dbReference>
<feature type="compositionally biased region" description="Basic and acidic residues" evidence="1">
    <location>
        <begin position="176"/>
        <end position="196"/>
    </location>
</feature>
<dbReference type="InterPro" id="IPR036339">
    <property type="entry name" value="PUB-like_dom_sf"/>
</dbReference>
<evidence type="ECO:0000313" key="2">
    <source>
        <dbReference type="EMBL" id="CDJ60339.1"/>
    </source>
</evidence>
<dbReference type="SUPFAM" id="SSF143503">
    <property type="entry name" value="PUG domain-like"/>
    <property type="match status" value="1"/>
</dbReference>
<evidence type="ECO:0000313" key="3">
    <source>
        <dbReference type="Proteomes" id="UP000030763"/>
    </source>
</evidence>
<protein>
    <recommendedName>
        <fullName evidence="4">PUB domain-containing protein</fullName>
    </recommendedName>
</protein>
<accession>U6MCZ7</accession>
<dbReference type="CDD" id="cd09212">
    <property type="entry name" value="PUB"/>
    <property type="match status" value="1"/>
</dbReference>